<organism evidence="5 6">
    <name type="scientific">Arthrobacter stackebrandtii</name>
    <dbReference type="NCBI Taxonomy" id="272161"/>
    <lineage>
        <taxon>Bacteria</taxon>
        <taxon>Bacillati</taxon>
        <taxon>Actinomycetota</taxon>
        <taxon>Actinomycetes</taxon>
        <taxon>Micrococcales</taxon>
        <taxon>Micrococcaceae</taxon>
        <taxon>Arthrobacter</taxon>
    </lineage>
</organism>
<sequence>MASTDRKKPVLATVAALAGVSAPTVSKVLNGRDDVSAATRARVQAALEELGYESPVQRRARSSGPAMVDLVIDGIKTYYPLEVLTGILDYAAVAGVEIVLGNITPGKMRSANHEQWAQHMLESGRKGLILVTSEVTAKQLESFHRRNIPVVVIDPLNPPNHGIVSVGSTNWAGGKAATEHLLDLGHRRIAYLGGPAGAECSVARQHGYLAALMARGVPSRPEYMVSESFSHDFGVRGTRALLALADRPTAIFAGSDSTALGVLEEARRQGLRIPEDLSLVGFDGTNVTEQTLPRLTSVAQPLKEMGRVALRSVLRMADGEVLDSRRVELATELVIRDSTAAPAGLAA</sequence>
<keyword evidence="6" id="KW-1185">Reference proteome</keyword>
<dbReference type="Proteomes" id="UP000711614">
    <property type="component" value="Unassembled WGS sequence"/>
</dbReference>
<proteinExistence type="predicted"/>
<keyword evidence="3" id="KW-0804">Transcription</keyword>
<reference evidence="5 6" key="1">
    <citation type="submission" date="2021-03" db="EMBL/GenBank/DDBJ databases">
        <title>Sequencing the genomes of 1000 actinobacteria strains.</title>
        <authorList>
            <person name="Klenk H.-P."/>
        </authorList>
    </citation>
    <scope>NUCLEOTIDE SEQUENCE [LARGE SCALE GENOMIC DNA]</scope>
    <source>
        <strain evidence="5 6">DSM 16005</strain>
    </source>
</reference>
<dbReference type="SUPFAM" id="SSF53822">
    <property type="entry name" value="Periplasmic binding protein-like I"/>
    <property type="match status" value="1"/>
</dbReference>
<dbReference type="InterPro" id="IPR028082">
    <property type="entry name" value="Peripla_BP_I"/>
</dbReference>
<keyword evidence="1" id="KW-0805">Transcription regulation</keyword>
<dbReference type="PROSITE" id="PS50932">
    <property type="entry name" value="HTH_LACI_2"/>
    <property type="match status" value="1"/>
</dbReference>
<dbReference type="RefSeq" id="WP_209683841.1">
    <property type="nucleotide sequence ID" value="NZ_JAGIOI010000001.1"/>
</dbReference>
<dbReference type="SUPFAM" id="SSF47413">
    <property type="entry name" value="lambda repressor-like DNA-binding domains"/>
    <property type="match status" value="1"/>
</dbReference>
<dbReference type="EMBL" id="JAGIOI010000001">
    <property type="protein sequence ID" value="MBP2415031.1"/>
    <property type="molecule type" value="Genomic_DNA"/>
</dbReference>
<name>A0ABS4Z1U6_9MICC</name>
<dbReference type="Pfam" id="PF13377">
    <property type="entry name" value="Peripla_BP_3"/>
    <property type="match status" value="1"/>
</dbReference>
<evidence type="ECO:0000256" key="1">
    <source>
        <dbReference type="ARBA" id="ARBA00023015"/>
    </source>
</evidence>
<evidence type="ECO:0000256" key="2">
    <source>
        <dbReference type="ARBA" id="ARBA00023125"/>
    </source>
</evidence>
<evidence type="ECO:0000313" key="6">
    <source>
        <dbReference type="Proteomes" id="UP000711614"/>
    </source>
</evidence>
<dbReference type="Gene3D" id="3.40.50.2300">
    <property type="match status" value="2"/>
</dbReference>
<evidence type="ECO:0000256" key="3">
    <source>
        <dbReference type="ARBA" id="ARBA00023163"/>
    </source>
</evidence>
<comment type="caution">
    <text evidence="5">The sequence shown here is derived from an EMBL/GenBank/DDBJ whole genome shotgun (WGS) entry which is preliminary data.</text>
</comment>
<dbReference type="Pfam" id="PF00356">
    <property type="entry name" value="LacI"/>
    <property type="match status" value="1"/>
</dbReference>
<evidence type="ECO:0000313" key="5">
    <source>
        <dbReference type="EMBL" id="MBP2415031.1"/>
    </source>
</evidence>
<dbReference type="SMART" id="SM00354">
    <property type="entry name" value="HTH_LACI"/>
    <property type="match status" value="1"/>
</dbReference>
<dbReference type="PANTHER" id="PTHR30146:SF153">
    <property type="entry name" value="LACTOSE OPERON REPRESSOR"/>
    <property type="match status" value="1"/>
</dbReference>
<evidence type="ECO:0000259" key="4">
    <source>
        <dbReference type="PROSITE" id="PS50932"/>
    </source>
</evidence>
<dbReference type="CDD" id="cd01392">
    <property type="entry name" value="HTH_LacI"/>
    <property type="match status" value="1"/>
</dbReference>
<dbReference type="InterPro" id="IPR000843">
    <property type="entry name" value="HTH_LacI"/>
</dbReference>
<accession>A0ABS4Z1U6</accession>
<dbReference type="InterPro" id="IPR046335">
    <property type="entry name" value="LacI/GalR-like_sensor"/>
</dbReference>
<dbReference type="Gene3D" id="1.10.260.40">
    <property type="entry name" value="lambda repressor-like DNA-binding domains"/>
    <property type="match status" value="1"/>
</dbReference>
<gene>
    <name evidence="5" type="ORF">JOF48_003830</name>
</gene>
<dbReference type="PANTHER" id="PTHR30146">
    <property type="entry name" value="LACI-RELATED TRANSCRIPTIONAL REPRESSOR"/>
    <property type="match status" value="1"/>
</dbReference>
<keyword evidence="2" id="KW-0238">DNA-binding</keyword>
<protein>
    <submittedName>
        <fullName evidence="5">LacI family transcriptional regulator</fullName>
    </submittedName>
</protein>
<dbReference type="InterPro" id="IPR010982">
    <property type="entry name" value="Lambda_DNA-bd_dom_sf"/>
</dbReference>
<feature type="domain" description="HTH lacI-type" evidence="4">
    <location>
        <begin position="9"/>
        <end position="63"/>
    </location>
</feature>